<comment type="caution">
    <text evidence="2">The sequence shown here is derived from an EMBL/GenBank/DDBJ whole genome shotgun (WGS) entry which is preliminary data.</text>
</comment>
<dbReference type="Proteomes" id="UP000256779">
    <property type="component" value="Unassembled WGS sequence"/>
</dbReference>
<name>A0A3D9L7K3_MARFU</name>
<sequence length="371" mass="41457">MIVKKKIGVLTSSRADYGIYKPLLNALSNHDRFQLTIICFGMHLLEKYGQTINEIKRDEFGDIITVEGLLDDDAKAGIVESYGNIVKNFKDIWESNYYDLIFALGDRFEMSAAVQSTIPYQIKIAHIHGGETTLGAIDNIYRHQITLASTYHFPTTDLFGNKISKIIGSCDSVFPVGSISLDKIEEDIPSWKEVAAKFSIPYSRKFVLVTIHPETVNSDDNSKFASIIGESLLSISEDVHVVITMPNADTSASVFRTKFIELKKLASNSFSIVENFGRLNYFAAMKSSEYLLGNTSSGIIEAASFQKMVINVGNRQAGRLRSGNVIDVTFEKKEIVKSHKEIMKNGRFLGENLYHKKGTVSKILNILNEKL</sequence>
<dbReference type="Pfam" id="PF02350">
    <property type="entry name" value="Epimerase_2"/>
    <property type="match status" value="1"/>
</dbReference>
<dbReference type="Gene3D" id="3.40.50.2000">
    <property type="entry name" value="Glycogen Phosphorylase B"/>
    <property type="match status" value="2"/>
</dbReference>
<dbReference type="AlphaFoldDB" id="A0A3D9L7K3"/>
<organism evidence="2 3">
    <name type="scientific">Marinoscillum furvescens DSM 4134</name>
    <dbReference type="NCBI Taxonomy" id="1122208"/>
    <lineage>
        <taxon>Bacteria</taxon>
        <taxon>Pseudomonadati</taxon>
        <taxon>Bacteroidota</taxon>
        <taxon>Cytophagia</taxon>
        <taxon>Cytophagales</taxon>
        <taxon>Reichenbachiellaceae</taxon>
        <taxon>Marinoscillum</taxon>
    </lineage>
</organism>
<dbReference type="SUPFAM" id="SSF53756">
    <property type="entry name" value="UDP-Glycosyltransferase/glycogen phosphorylase"/>
    <property type="match status" value="1"/>
</dbReference>
<dbReference type="NCBIfam" id="TIGR03568">
    <property type="entry name" value="NeuC_NnaA"/>
    <property type="match status" value="1"/>
</dbReference>
<accession>A0A3D9L7K3</accession>
<feature type="domain" description="UDP-N-acetylglucosamine 2-epimerase" evidence="1">
    <location>
        <begin position="26"/>
        <end position="367"/>
    </location>
</feature>
<dbReference type="EMBL" id="QREG01000003">
    <property type="protein sequence ID" value="REE01639.1"/>
    <property type="molecule type" value="Genomic_DNA"/>
</dbReference>
<evidence type="ECO:0000313" key="3">
    <source>
        <dbReference type="Proteomes" id="UP000256779"/>
    </source>
</evidence>
<evidence type="ECO:0000313" key="2">
    <source>
        <dbReference type="EMBL" id="REE01639.1"/>
    </source>
</evidence>
<reference evidence="2 3" key="1">
    <citation type="submission" date="2018-07" db="EMBL/GenBank/DDBJ databases">
        <title>Genomic Encyclopedia of Type Strains, Phase IV (KMG-IV): sequencing the most valuable type-strain genomes for metagenomic binning, comparative biology and taxonomic classification.</title>
        <authorList>
            <person name="Goeker M."/>
        </authorList>
    </citation>
    <scope>NUCLEOTIDE SEQUENCE [LARGE SCALE GENOMIC DNA]</scope>
    <source>
        <strain evidence="2 3">DSM 4134</strain>
    </source>
</reference>
<evidence type="ECO:0000259" key="1">
    <source>
        <dbReference type="Pfam" id="PF02350"/>
    </source>
</evidence>
<dbReference type="GO" id="GO:0006047">
    <property type="term" value="P:UDP-N-acetylglucosamine metabolic process"/>
    <property type="evidence" value="ECO:0007669"/>
    <property type="project" value="InterPro"/>
</dbReference>
<dbReference type="InterPro" id="IPR003331">
    <property type="entry name" value="UDP_GlcNAc_Epimerase_2_dom"/>
</dbReference>
<protein>
    <submittedName>
        <fullName evidence="2">GDP/UDP-N,N'-diacetylbacillosamine 2-epimerase (Hydrolysing)</fullName>
    </submittedName>
</protein>
<dbReference type="PANTHER" id="PTHR43174">
    <property type="entry name" value="UDP-N-ACETYLGLUCOSAMINE 2-EPIMERASE"/>
    <property type="match status" value="1"/>
</dbReference>
<dbReference type="RefSeq" id="WP_221409453.1">
    <property type="nucleotide sequence ID" value="NZ_QREG01000003.1"/>
</dbReference>
<keyword evidence="3" id="KW-1185">Reference proteome</keyword>
<dbReference type="InterPro" id="IPR029767">
    <property type="entry name" value="WecB-like"/>
</dbReference>
<dbReference type="GO" id="GO:0004553">
    <property type="term" value="F:hydrolase activity, hydrolyzing O-glycosyl compounds"/>
    <property type="evidence" value="ECO:0007669"/>
    <property type="project" value="InterPro"/>
</dbReference>
<proteinExistence type="predicted"/>
<dbReference type="PANTHER" id="PTHR43174:SF3">
    <property type="entry name" value="UDP-N-ACETYLGLUCOSAMINE 2-EPIMERASE"/>
    <property type="match status" value="1"/>
</dbReference>
<gene>
    <name evidence="2" type="ORF">C7460_103156</name>
</gene>
<dbReference type="InterPro" id="IPR020004">
    <property type="entry name" value="UDP-GlcNAc_Epase"/>
</dbReference>